<comment type="caution">
    <text evidence="3">The sequence shown here is derived from an EMBL/GenBank/DDBJ whole genome shotgun (WGS) entry which is preliminary data.</text>
</comment>
<reference evidence="3" key="1">
    <citation type="submission" date="2023-07" db="EMBL/GenBank/DDBJ databases">
        <authorList>
            <consortium name="AG Swart"/>
            <person name="Singh M."/>
            <person name="Singh A."/>
            <person name="Seah K."/>
            <person name="Emmerich C."/>
        </authorList>
    </citation>
    <scope>NUCLEOTIDE SEQUENCE</scope>
    <source>
        <strain evidence="3">DP1</strain>
    </source>
</reference>
<accession>A0AAD1Y575</accession>
<dbReference type="Proteomes" id="UP001295684">
    <property type="component" value="Unassembled WGS sequence"/>
</dbReference>
<sequence length="727" mass="85806">MIKEVKEDFLVTNENVSIMQAEDYLYRNFSANHSFSSIDPKEWFENMIRHFEEIRAHATGDEIRARTTQDKTNKAKYAFNKLLSHYQKSKFHSKKSRKRGGSADREIHRNFPKIFGTPNKFKFYNPLAEQKAYTNHMHRLRRAHQIELRNVKMKFICLIDEIVDKKLSAIQQAIDSEFSKFMFENHVNKNKIRLLSKELDKLRKVISNYEVMITHKTIQDLQPSRLSLEMEAAQMIKQATHKRKSSSKCSRCYRDSVVVIKPEQKSLVKRNSRFKGVEKDFSLNEFKKGFNTFMELMSSKLKELNQQKVTSSQECQAIDYEAIQKEKEWKELKQKLENKIITLKEGLKSQTESFAKKYQEQAQIHDSKEKNYLARIKHFEKKSEKLYQEIIQVKKILRSPYLYSKYRKAKFDEFPDLNIAKFKPVKTNKKRKKELNMSLSMEKVDSLDENSQFENMSCRTADRLNRVCEIGSRRRLRASMQRPRSKRIRLRNLDFNIADINIKRSRKQMEILRKDNVFQKVRLNKNKQNKRLTQSQSNNSKSQSMKRRLRPTTMRLRRKIGPDKYSSLPDTIRTEGDLSEGRKRTIVFKNYHPTCKGKEDPGTTSENEIVHTNLVIMAKGKRGKSRKGTAPAKKPSKSRRYKEGATVYGAPSKTGRHERNSPQKLTKSLSFFQVGDTNFFASKKSKKYAKLKQLCKNRLRSQSECSYSQNRNSDENQRLYNNHDVYK</sequence>
<keyword evidence="4" id="KW-1185">Reference proteome</keyword>
<evidence type="ECO:0000256" key="1">
    <source>
        <dbReference type="SAM" id="Coils"/>
    </source>
</evidence>
<gene>
    <name evidence="3" type="ORF">ECRASSUSDP1_LOCUS25612</name>
</gene>
<feature type="region of interest" description="Disordered" evidence="2">
    <location>
        <begin position="88"/>
        <end position="108"/>
    </location>
</feature>
<feature type="region of interest" description="Disordered" evidence="2">
    <location>
        <begin position="524"/>
        <end position="555"/>
    </location>
</feature>
<keyword evidence="1" id="KW-0175">Coiled coil</keyword>
<feature type="region of interest" description="Disordered" evidence="2">
    <location>
        <begin position="700"/>
        <end position="727"/>
    </location>
</feature>
<dbReference type="AlphaFoldDB" id="A0AAD1Y575"/>
<feature type="compositionally biased region" description="Low complexity" evidence="2">
    <location>
        <begin position="534"/>
        <end position="543"/>
    </location>
</feature>
<proteinExistence type="predicted"/>
<feature type="compositionally biased region" description="Basic residues" evidence="2">
    <location>
        <begin position="88"/>
        <end position="100"/>
    </location>
</feature>
<feature type="region of interest" description="Disordered" evidence="2">
    <location>
        <begin position="619"/>
        <end position="663"/>
    </location>
</feature>
<dbReference type="EMBL" id="CAMPGE010026403">
    <property type="protein sequence ID" value="CAI2384091.1"/>
    <property type="molecule type" value="Genomic_DNA"/>
</dbReference>
<evidence type="ECO:0000313" key="4">
    <source>
        <dbReference type="Proteomes" id="UP001295684"/>
    </source>
</evidence>
<name>A0AAD1Y575_EUPCR</name>
<evidence type="ECO:0000313" key="3">
    <source>
        <dbReference type="EMBL" id="CAI2384091.1"/>
    </source>
</evidence>
<organism evidence="3 4">
    <name type="scientific">Euplotes crassus</name>
    <dbReference type="NCBI Taxonomy" id="5936"/>
    <lineage>
        <taxon>Eukaryota</taxon>
        <taxon>Sar</taxon>
        <taxon>Alveolata</taxon>
        <taxon>Ciliophora</taxon>
        <taxon>Intramacronucleata</taxon>
        <taxon>Spirotrichea</taxon>
        <taxon>Hypotrichia</taxon>
        <taxon>Euplotida</taxon>
        <taxon>Euplotidae</taxon>
        <taxon>Moneuplotes</taxon>
    </lineage>
</organism>
<protein>
    <submittedName>
        <fullName evidence="3">Uncharacterized protein</fullName>
    </submittedName>
</protein>
<evidence type="ECO:0000256" key="2">
    <source>
        <dbReference type="SAM" id="MobiDB-lite"/>
    </source>
</evidence>
<feature type="compositionally biased region" description="Polar residues" evidence="2">
    <location>
        <begin position="700"/>
        <end position="711"/>
    </location>
</feature>
<feature type="coiled-coil region" evidence="1">
    <location>
        <begin position="294"/>
        <end position="353"/>
    </location>
</feature>
<feature type="compositionally biased region" description="Basic residues" evidence="2">
    <location>
        <begin position="544"/>
        <end position="555"/>
    </location>
</feature>